<comment type="caution">
    <text evidence="2">The sequence shown here is derived from an EMBL/GenBank/DDBJ whole genome shotgun (WGS) entry which is preliminary data.</text>
</comment>
<reference evidence="2 3" key="1">
    <citation type="submission" date="2023-06" db="EMBL/GenBank/DDBJ databases">
        <title>Draft genome sequence of Novosphingobium sp. strain IK01.</title>
        <authorList>
            <person name="Hatamoto M."/>
            <person name="Ikarashi T."/>
            <person name="Yamaguchi T."/>
        </authorList>
    </citation>
    <scope>NUCLEOTIDE SEQUENCE [LARGE SCALE GENOMIC DNA]</scope>
    <source>
        <strain evidence="2 3">IK01</strain>
    </source>
</reference>
<gene>
    <name evidence="2" type="ORF">NUTIK01_04550</name>
</gene>
<dbReference type="InterPro" id="IPR036518">
    <property type="entry name" value="CobE/GbiG_C_sf"/>
</dbReference>
<evidence type="ECO:0000313" key="2">
    <source>
        <dbReference type="EMBL" id="GMM59678.1"/>
    </source>
</evidence>
<keyword evidence="3" id="KW-1185">Reference proteome</keyword>
<name>A0ABQ6P351_9SPHN</name>
<evidence type="ECO:0000313" key="3">
    <source>
        <dbReference type="Proteomes" id="UP001187221"/>
    </source>
</evidence>
<proteinExistence type="predicted"/>
<dbReference type="RefSeq" id="WP_411911486.1">
    <property type="nucleotide sequence ID" value="NZ_BTFW01000001.1"/>
</dbReference>
<dbReference type="SUPFAM" id="SSF159664">
    <property type="entry name" value="CobE/GbiG C-terminal domain-like"/>
    <property type="match status" value="1"/>
</dbReference>
<dbReference type="EMBL" id="BTFW01000001">
    <property type="protein sequence ID" value="GMM59678.1"/>
    <property type="molecule type" value="Genomic_DNA"/>
</dbReference>
<dbReference type="Proteomes" id="UP001187221">
    <property type="component" value="Unassembled WGS sequence"/>
</dbReference>
<dbReference type="Gene3D" id="3.30.420.180">
    <property type="entry name" value="CobE/GbiG C-terminal domain"/>
    <property type="match status" value="1"/>
</dbReference>
<sequence>MSESPILVAGFGFRRGASLASLHAALAQHGAANITHLATADDKAEGLAPLAHALGLPLLAIGAQALAAMPTQTRSATSLAARGTGSLAEAAALAGARMLSPNASLPPSLIAPRRLSPDRRATCALALASPQGSLA</sequence>
<feature type="domain" description="CobE/GbiG C-terminal" evidence="1">
    <location>
        <begin position="7"/>
        <end position="126"/>
    </location>
</feature>
<dbReference type="InterPro" id="IPR002750">
    <property type="entry name" value="CobE/GbiG_C"/>
</dbReference>
<protein>
    <recommendedName>
        <fullName evidence="1">CobE/GbiG C-terminal domain-containing protein</fullName>
    </recommendedName>
</protein>
<evidence type="ECO:0000259" key="1">
    <source>
        <dbReference type="Pfam" id="PF01890"/>
    </source>
</evidence>
<accession>A0ABQ6P351</accession>
<organism evidence="2 3">
    <name type="scientific">Novosphingobium pituita</name>
    <dbReference type="NCBI Taxonomy" id="3056842"/>
    <lineage>
        <taxon>Bacteria</taxon>
        <taxon>Pseudomonadati</taxon>
        <taxon>Pseudomonadota</taxon>
        <taxon>Alphaproteobacteria</taxon>
        <taxon>Sphingomonadales</taxon>
        <taxon>Sphingomonadaceae</taxon>
        <taxon>Novosphingobium</taxon>
    </lineage>
</organism>
<dbReference type="Pfam" id="PF01890">
    <property type="entry name" value="CbiG_C"/>
    <property type="match status" value="1"/>
</dbReference>